<dbReference type="GeneID" id="78447011"/>
<evidence type="ECO:0000259" key="1">
    <source>
        <dbReference type="Pfam" id="PF13173"/>
    </source>
</evidence>
<dbReference type="EMBL" id="AP006878">
    <property type="protein sequence ID" value="BAD84687.1"/>
    <property type="molecule type" value="Genomic_DNA"/>
</dbReference>
<proteinExistence type="predicted"/>
<sequence length="421" mass="48632">MIEQRVWEEVIGDNLELRVKYVERNVKVIFPKSRALAVVGPRRAGKTYFLFQLWDAIDSERKKSLYVNFEDPRLIGVTSSDLMEMLRVYYSLLNHPKGTKLTLLLDEVQVVEGWEKFVRYLLDRGHRVVVTGSSSKLLSKEVATVLRGRAVTLNLYPFSLPEVLMVKGLKGELPSLETRGKIRGVLRECLEWGSYPETVLQPELRREILREILEVTIYRDVVERWRVDNLKALRFLFKLLASSSHATITKLHSTMKSLGIAVGKPTLANYLEYLNDALVVFPLRAYVKSEKKRELLGFKPYFVDNGLLAVLGVRDWSRLLENLVFTELLKRGLEPNRDLFYYVTQEGREVDFILPGEELIQVSWELHPGNEKRELSPLVNAANETGIEKMTLVTWERYPAEGIKIGEKSIRVVPLEEWALW</sequence>
<dbReference type="PANTHER" id="PTHR33295">
    <property type="entry name" value="ATPASE"/>
    <property type="match status" value="1"/>
</dbReference>
<dbReference type="PhylomeDB" id="Q5JD95"/>
<dbReference type="KEGG" id="tko:TK0498"/>
<dbReference type="InParanoid" id="Q5JD95"/>
<dbReference type="HOGENOM" id="CLU_041527_0_0_2"/>
<evidence type="ECO:0000313" key="3">
    <source>
        <dbReference type="EMBL" id="BAD84687.1"/>
    </source>
</evidence>
<dbReference type="AlphaFoldDB" id="Q5JD95"/>
<organism evidence="3 4">
    <name type="scientific">Thermococcus kodakarensis (strain ATCC BAA-918 / JCM 12380 / KOD1)</name>
    <name type="common">Pyrococcus kodakaraensis (strain KOD1)</name>
    <dbReference type="NCBI Taxonomy" id="69014"/>
    <lineage>
        <taxon>Archaea</taxon>
        <taxon>Methanobacteriati</taxon>
        <taxon>Methanobacteriota</taxon>
        <taxon>Thermococci</taxon>
        <taxon>Thermococcales</taxon>
        <taxon>Thermococcaceae</taxon>
        <taxon>Thermococcus</taxon>
    </lineage>
</organism>
<dbReference type="Pfam" id="PF13635">
    <property type="entry name" value="DUF4143"/>
    <property type="match status" value="1"/>
</dbReference>
<dbReference type="PATRIC" id="fig|69014.16.peg.488"/>
<dbReference type="eggNOG" id="arCOG03167">
    <property type="taxonomic scope" value="Archaea"/>
</dbReference>
<protein>
    <submittedName>
        <fullName evidence="3">Predicted ATPase, AAA superfamily</fullName>
    </submittedName>
</protein>
<evidence type="ECO:0000259" key="2">
    <source>
        <dbReference type="Pfam" id="PF13635"/>
    </source>
</evidence>
<feature type="domain" description="DUF4143" evidence="2">
    <location>
        <begin position="219"/>
        <end position="355"/>
    </location>
</feature>
<evidence type="ECO:0000313" key="4">
    <source>
        <dbReference type="Proteomes" id="UP000000536"/>
    </source>
</evidence>
<keyword evidence="4" id="KW-1185">Reference proteome</keyword>
<dbReference type="SUPFAM" id="SSF52540">
    <property type="entry name" value="P-loop containing nucleoside triphosphate hydrolases"/>
    <property type="match status" value="1"/>
</dbReference>
<accession>Q5JD95</accession>
<dbReference type="InterPro" id="IPR041682">
    <property type="entry name" value="AAA_14"/>
</dbReference>
<dbReference type="EnsemblBacteria" id="BAD84687">
    <property type="protein sequence ID" value="BAD84687"/>
    <property type="gene ID" value="TK0498"/>
</dbReference>
<feature type="domain" description="AAA" evidence="1">
    <location>
        <begin position="33"/>
        <end position="164"/>
    </location>
</feature>
<dbReference type="OrthoDB" id="371918at2157"/>
<dbReference type="STRING" id="69014.TK0498"/>
<dbReference type="Proteomes" id="UP000000536">
    <property type="component" value="Chromosome"/>
</dbReference>
<reference evidence="3 4" key="1">
    <citation type="journal article" date="2005" name="Genome Res.">
        <title>Complete genome sequence of the hyperthermophilic archaeon Thermococcus kodakaraensis KOD1 and comparison with Pyrococcus genomes.</title>
        <authorList>
            <person name="Fukui T."/>
            <person name="Atomi H."/>
            <person name="Kanai T."/>
            <person name="Matsumi R."/>
            <person name="Fujiwara S."/>
            <person name="Imanaka T."/>
        </authorList>
    </citation>
    <scope>NUCLEOTIDE SEQUENCE [LARGE SCALE GENOMIC DNA]</scope>
    <source>
        <strain evidence="4">ATCC BAA-918 / JCM 12380 / KOD1</strain>
    </source>
</reference>
<dbReference type="PANTHER" id="PTHR33295:SF21">
    <property type="entry name" value="ATPASE, AAA SUPERFAMILY-RELATED"/>
    <property type="match status" value="1"/>
</dbReference>
<dbReference type="InterPro" id="IPR025420">
    <property type="entry name" value="DUF4143"/>
</dbReference>
<name>Q5JD95_THEKO</name>
<gene>
    <name evidence="3" type="ordered locus">TK0498</name>
</gene>
<dbReference type="RefSeq" id="WP_011249453.1">
    <property type="nucleotide sequence ID" value="NC_006624.1"/>
</dbReference>
<dbReference type="InterPro" id="IPR027417">
    <property type="entry name" value="P-loop_NTPase"/>
</dbReference>
<dbReference type="Pfam" id="PF13173">
    <property type="entry name" value="AAA_14"/>
    <property type="match status" value="1"/>
</dbReference>